<proteinExistence type="predicted"/>
<dbReference type="InterPro" id="IPR017871">
    <property type="entry name" value="ABC_transporter-like_CS"/>
</dbReference>
<dbReference type="CDD" id="cd18587">
    <property type="entry name" value="ABC_6TM_LapB_like"/>
    <property type="match status" value="1"/>
</dbReference>
<evidence type="ECO:0000256" key="3">
    <source>
        <dbReference type="ARBA" id="ARBA00022475"/>
    </source>
</evidence>
<comment type="caution">
    <text evidence="14">The sequence shown here is derived from an EMBL/GenBank/DDBJ whole genome shotgun (WGS) entry which is preliminary data.</text>
</comment>
<evidence type="ECO:0000256" key="10">
    <source>
        <dbReference type="SAM" id="Phobius"/>
    </source>
</evidence>
<keyword evidence="15" id="KW-1185">Reference proteome</keyword>
<keyword evidence="2" id="KW-0813">Transport</keyword>
<keyword evidence="9 10" id="KW-0472">Membrane</keyword>
<evidence type="ECO:0000259" key="11">
    <source>
        <dbReference type="PROSITE" id="PS50893"/>
    </source>
</evidence>
<dbReference type="EMBL" id="JASXSV010000012">
    <property type="protein sequence ID" value="MDP0589290.1"/>
    <property type="molecule type" value="Genomic_DNA"/>
</dbReference>
<evidence type="ECO:0000313" key="15">
    <source>
        <dbReference type="Proteomes" id="UP001178148"/>
    </source>
</evidence>
<dbReference type="Gene3D" id="3.40.50.300">
    <property type="entry name" value="P-loop containing nucleotide triphosphate hydrolases"/>
    <property type="match status" value="1"/>
</dbReference>
<dbReference type="PROSITE" id="PS50893">
    <property type="entry name" value="ABC_TRANSPORTER_2"/>
    <property type="match status" value="1"/>
</dbReference>
<dbReference type="Pfam" id="PF03412">
    <property type="entry name" value="Peptidase_C39"/>
    <property type="match status" value="1"/>
</dbReference>
<dbReference type="InterPro" id="IPR027417">
    <property type="entry name" value="P-loop_NTPase"/>
</dbReference>
<dbReference type="Pfam" id="PF00664">
    <property type="entry name" value="ABC_membrane"/>
    <property type="match status" value="1"/>
</dbReference>
<dbReference type="SUPFAM" id="SSF90123">
    <property type="entry name" value="ABC transporter transmembrane region"/>
    <property type="match status" value="1"/>
</dbReference>
<evidence type="ECO:0000256" key="4">
    <source>
        <dbReference type="ARBA" id="ARBA00022692"/>
    </source>
</evidence>
<comment type="subcellular location">
    <subcellularLocation>
        <location evidence="1">Cell membrane</location>
        <topology evidence="1">Multi-pass membrane protein</topology>
    </subcellularLocation>
</comment>
<feature type="transmembrane region" description="Helical" evidence="10">
    <location>
        <begin position="203"/>
        <end position="223"/>
    </location>
</feature>
<keyword evidence="7" id="KW-0067">ATP-binding</keyword>
<protein>
    <submittedName>
        <fullName evidence="14">Type I secretion system permease/ATPase</fullName>
    </submittedName>
</protein>
<reference evidence="14 15" key="1">
    <citation type="journal article" date="2023" name="bioRxiv">
        <title>An intranuclear bacterial parasite of deep-sea mussels expresses apoptosis inhibitors acquired from its host.</title>
        <authorList>
            <person name="Gonzalez Porras M.A."/>
            <person name="Assie A."/>
            <person name="Tietjen M."/>
            <person name="Violette M."/>
            <person name="Kleiner M."/>
            <person name="Gruber-Vodicka H."/>
            <person name="Dubilier N."/>
            <person name="Leisch N."/>
        </authorList>
    </citation>
    <scope>NUCLEOTIDE SEQUENCE [LARGE SCALE GENOMIC DNA]</scope>
    <source>
        <strain evidence="14">IAP13</strain>
    </source>
</reference>
<keyword evidence="5" id="KW-0547">Nucleotide-binding</keyword>
<dbReference type="PROSITE" id="PS00211">
    <property type="entry name" value="ABC_TRANSPORTER_1"/>
    <property type="match status" value="1"/>
</dbReference>
<dbReference type="Proteomes" id="UP001178148">
    <property type="component" value="Unassembled WGS sequence"/>
</dbReference>
<dbReference type="GO" id="GO:0005886">
    <property type="term" value="C:plasma membrane"/>
    <property type="evidence" value="ECO:0007669"/>
    <property type="project" value="UniProtKB-SubCell"/>
</dbReference>
<dbReference type="PANTHER" id="PTHR43394:SF1">
    <property type="entry name" value="ATP-BINDING CASSETTE SUB-FAMILY B MEMBER 10, MITOCHONDRIAL"/>
    <property type="match status" value="1"/>
</dbReference>
<dbReference type="GO" id="GO:0008233">
    <property type="term" value="F:peptidase activity"/>
    <property type="evidence" value="ECO:0007669"/>
    <property type="project" value="InterPro"/>
</dbReference>
<sequence length="715" mass="79499">MSEWEGLDKEDVRFDPLLDGLILLTYLMGAPYARDALTAGLPIEAGKLDAKNFATAAERAGLSTRLFKRDLDSLSDLTLPALALLNGKQVAIILAIDKDKKCYSIMRPETGKSEEIVSFENLEKEYLGYVYLIKKHHRFDGRQEDTLNIKVNHWFWGALAKSWKIYKDVLLVSVLVNLIVLAAPLYTRNVYDRVIPNNAMDTLWTFTIGVFIAYTFDLFLRIIRAYFLDLAGKKSDVMLSALIFEKVQASELGVRPKSVGTFSKQLTDFDSIRDMITSSTMTLLIDLPFTLLFLFVIYLIGSTLVFVPIVAMIFILLFSIYAHNAMKYTVEQTYKASAEKNGLLYETLSSPESVKAYNMQSRNQKKWEDVTGEISGWSIKTKMLSTAVGSWSNYVQQIATVASVVLGVYLISDAKLTMGGLIAVSMLLGRTIAPMRQVASLVTRLHGAKEAFASLDKLMANPVEIDKEKTYLQKDKLDGGFEFKEVDFAYPEAGILALHNISFTIKPGEKVGVLGRIGSGKSTLGKLLLRFYLPSKGAIYVDGKDINQLSPHVLRKNIGYIPQHVHLFFGTIKDNIKIGVEYIDDARVQMVAEMAGVTDFTDKHPKGLDMVVGEMGQNLSGGQRQLVALARALILFPKILIMDEPSSSMDQASEKILLDRLKHIVKDRTLIIATHRASLLALVDNLMVIESGQLVAFGSKADVKAQLNKQPGSTL</sequence>
<dbReference type="InterPro" id="IPR017750">
    <property type="entry name" value="ATPase_T1SS"/>
</dbReference>
<dbReference type="InterPro" id="IPR039421">
    <property type="entry name" value="Type_1_exporter"/>
</dbReference>
<dbReference type="InterPro" id="IPR036640">
    <property type="entry name" value="ABC1_TM_sf"/>
</dbReference>
<dbReference type="SUPFAM" id="SSF52540">
    <property type="entry name" value="P-loop containing nucleoside triphosphate hydrolases"/>
    <property type="match status" value="1"/>
</dbReference>
<feature type="domain" description="Peptidase C39" evidence="13">
    <location>
        <begin position="9"/>
        <end position="133"/>
    </location>
</feature>
<evidence type="ECO:0000256" key="9">
    <source>
        <dbReference type="ARBA" id="ARBA00023136"/>
    </source>
</evidence>
<dbReference type="Gene3D" id="3.90.70.10">
    <property type="entry name" value="Cysteine proteinases"/>
    <property type="match status" value="1"/>
</dbReference>
<evidence type="ECO:0000313" key="14">
    <source>
        <dbReference type="EMBL" id="MDP0589290.1"/>
    </source>
</evidence>
<dbReference type="GO" id="GO:0005524">
    <property type="term" value="F:ATP binding"/>
    <property type="evidence" value="ECO:0007669"/>
    <property type="project" value="UniProtKB-KW"/>
</dbReference>
<evidence type="ECO:0000256" key="8">
    <source>
        <dbReference type="ARBA" id="ARBA00022989"/>
    </source>
</evidence>
<dbReference type="PROSITE" id="PS50929">
    <property type="entry name" value="ABC_TM1F"/>
    <property type="match status" value="1"/>
</dbReference>
<organism evidence="14 15">
    <name type="scientific">Candidatus Endonucleibacter bathymodioli</name>
    <dbReference type="NCBI Taxonomy" id="539814"/>
    <lineage>
        <taxon>Bacteria</taxon>
        <taxon>Pseudomonadati</taxon>
        <taxon>Pseudomonadota</taxon>
        <taxon>Gammaproteobacteria</taxon>
        <taxon>Oceanospirillales</taxon>
        <taxon>Endozoicomonadaceae</taxon>
        <taxon>Candidatus Endonucleibacter</taxon>
    </lineage>
</organism>
<keyword evidence="3" id="KW-1003">Cell membrane</keyword>
<dbReference type="GO" id="GO:0006508">
    <property type="term" value="P:proteolysis"/>
    <property type="evidence" value="ECO:0007669"/>
    <property type="project" value="InterPro"/>
</dbReference>
<evidence type="ECO:0000256" key="1">
    <source>
        <dbReference type="ARBA" id="ARBA00004651"/>
    </source>
</evidence>
<dbReference type="GO" id="GO:0015421">
    <property type="term" value="F:ABC-type oligopeptide transporter activity"/>
    <property type="evidence" value="ECO:0007669"/>
    <property type="project" value="TreeGrafter"/>
</dbReference>
<evidence type="ECO:0000256" key="6">
    <source>
        <dbReference type="ARBA" id="ARBA00022801"/>
    </source>
</evidence>
<dbReference type="NCBIfam" id="TIGR03375">
    <property type="entry name" value="type_I_sec_LssB"/>
    <property type="match status" value="1"/>
</dbReference>
<feature type="transmembrane region" description="Helical" evidence="10">
    <location>
        <begin position="306"/>
        <end position="326"/>
    </location>
</feature>
<dbReference type="InterPro" id="IPR011527">
    <property type="entry name" value="ABC1_TM_dom"/>
</dbReference>
<evidence type="ECO:0000256" key="7">
    <source>
        <dbReference type="ARBA" id="ARBA00022840"/>
    </source>
</evidence>
<evidence type="ECO:0000256" key="2">
    <source>
        <dbReference type="ARBA" id="ARBA00022448"/>
    </source>
</evidence>
<keyword evidence="6" id="KW-0378">Hydrolase</keyword>
<dbReference type="GO" id="GO:0016887">
    <property type="term" value="F:ATP hydrolysis activity"/>
    <property type="evidence" value="ECO:0007669"/>
    <property type="project" value="InterPro"/>
</dbReference>
<dbReference type="PROSITE" id="PS50990">
    <property type="entry name" value="PEPTIDASE_C39"/>
    <property type="match status" value="1"/>
</dbReference>
<dbReference type="InterPro" id="IPR003439">
    <property type="entry name" value="ABC_transporter-like_ATP-bd"/>
</dbReference>
<feature type="domain" description="ABC transmembrane type-1" evidence="12">
    <location>
        <begin position="169"/>
        <end position="447"/>
    </location>
</feature>
<feature type="transmembrane region" description="Helical" evidence="10">
    <location>
        <begin position="169"/>
        <end position="187"/>
    </location>
</feature>
<dbReference type="Gene3D" id="1.20.1560.10">
    <property type="entry name" value="ABC transporter type 1, transmembrane domain"/>
    <property type="match status" value="1"/>
</dbReference>
<evidence type="ECO:0000256" key="5">
    <source>
        <dbReference type="ARBA" id="ARBA00022741"/>
    </source>
</evidence>
<dbReference type="AlphaFoldDB" id="A0AA90ST58"/>
<gene>
    <name evidence="14" type="ORF">QS748_08920</name>
</gene>
<feature type="domain" description="ABC transporter" evidence="11">
    <location>
        <begin position="481"/>
        <end position="715"/>
    </location>
</feature>
<evidence type="ECO:0000259" key="12">
    <source>
        <dbReference type="PROSITE" id="PS50929"/>
    </source>
</evidence>
<dbReference type="FunFam" id="3.40.50.300:FF:000299">
    <property type="entry name" value="ABC transporter ATP-binding protein/permease"/>
    <property type="match status" value="1"/>
</dbReference>
<dbReference type="InterPro" id="IPR005074">
    <property type="entry name" value="Peptidase_C39"/>
</dbReference>
<dbReference type="PANTHER" id="PTHR43394">
    <property type="entry name" value="ATP-DEPENDENT PERMEASE MDL1, MITOCHONDRIAL"/>
    <property type="match status" value="1"/>
</dbReference>
<dbReference type="SMART" id="SM00382">
    <property type="entry name" value="AAA"/>
    <property type="match status" value="1"/>
</dbReference>
<feature type="transmembrane region" description="Helical" evidence="10">
    <location>
        <begin position="281"/>
        <end position="300"/>
    </location>
</feature>
<dbReference type="InterPro" id="IPR003593">
    <property type="entry name" value="AAA+_ATPase"/>
</dbReference>
<keyword evidence="4 10" id="KW-0812">Transmembrane</keyword>
<dbReference type="Pfam" id="PF00005">
    <property type="entry name" value="ABC_tran"/>
    <property type="match status" value="1"/>
</dbReference>
<keyword evidence="8 10" id="KW-1133">Transmembrane helix</keyword>
<name>A0AA90ST58_9GAMM</name>
<evidence type="ECO:0000259" key="13">
    <source>
        <dbReference type="PROSITE" id="PS50990"/>
    </source>
</evidence>
<accession>A0AA90ST58</accession>
<dbReference type="CDD" id="cd03245">
    <property type="entry name" value="ABCC_bacteriocin_exporters"/>
    <property type="match status" value="1"/>
</dbReference>